<dbReference type="Gene3D" id="3.40.30.10">
    <property type="entry name" value="Glutaredoxin"/>
    <property type="match status" value="1"/>
</dbReference>
<dbReference type="Pfam" id="PF04784">
    <property type="entry name" value="DUF547"/>
    <property type="match status" value="1"/>
</dbReference>
<feature type="domain" description="DEP" evidence="2">
    <location>
        <begin position="312"/>
        <end position="385"/>
    </location>
</feature>
<dbReference type="PANTHER" id="PTHR46361">
    <property type="entry name" value="ELECTRON CARRIER/ PROTEIN DISULFIDE OXIDOREDUCTASE"/>
    <property type="match status" value="1"/>
</dbReference>
<dbReference type="PROSITE" id="PS51354">
    <property type="entry name" value="GLUTAREDOXIN_2"/>
    <property type="match status" value="1"/>
</dbReference>
<dbReference type="InterPro" id="IPR006869">
    <property type="entry name" value="DUF547"/>
</dbReference>
<dbReference type="InterPro" id="IPR036388">
    <property type="entry name" value="WH-like_DNA-bd_sf"/>
</dbReference>
<dbReference type="AlphaFoldDB" id="A0A8T2TT26"/>
<feature type="compositionally biased region" description="Basic and acidic residues" evidence="1">
    <location>
        <begin position="75"/>
        <end position="99"/>
    </location>
</feature>
<feature type="compositionally biased region" description="Basic and acidic residues" evidence="1">
    <location>
        <begin position="35"/>
        <end position="54"/>
    </location>
</feature>
<dbReference type="SUPFAM" id="SSF52833">
    <property type="entry name" value="Thioredoxin-like"/>
    <property type="match status" value="1"/>
</dbReference>
<dbReference type="Pfam" id="PF00462">
    <property type="entry name" value="Glutaredoxin"/>
    <property type="match status" value="1"/>
</dbReference>
<dbReference type="GO" id="GO:0035556">
    <property type="term" value="P:intracellular signal transduction"/>
    <property type="evidence" value="ECO:0007669"/>
    <property type="project" value="InterPro"/>
</dbReference>
<dbReference type="OMA" id="PINEGPP"/>
<reference evidence="3" key="1">
    <citation type="submission" date="2021-08" db="EMBL/GenBank/DDBJ databases">
        <title>WGS assembly of Ceratopteris richardii.</title>
        <authorList>
            <person name="Marchant D.B."/>
            <person name="Chen G."/>
            <person name="Jenkins J."/>
            <person name="Shu S."/>
            <person name="Leebens-Mack J."/>
            <person name="Grimwood J."/>
            <person name="Schmutz J."/>
            <person name="Soltis P."/>
            <person name="Soltis D."/>
            <person name="Chen Z.-H."/>
        </authorList>
    </citation>
    <scope>NUCLEOTIDE SEQUENCE</scope>
    <source>
        <strain evidence="3">Whitten #5841</strain>
        <tissue evidence="3">Leaf</tissue>
    </source>
</reference>
<name>A0A8T2TT26_CERRI</name>
<dbReference type="Pfam" id="PF00610">
    <property type="entry name" value="DEP"/>
    <property type="match status" value="1"/>
</dbReference>
<evidence type="ECO:0000256" key="1">
    <source>
        <dbReference type="SAM" id="MobiDB-lite"/>
    </source>
</evidence>
<dbReference type="SMART" id="SM00049">
    <property type="entry name" value="DEP"/>
    <property type="match status" value="1"/>
</dbReference>
<evidence type="ECO:0000313" key="3">
    <source>
        <dbReference type="EMBL" id="KAH7425440.1"/>
    </source>
</evidence>
<dbReference type="InterPro" id="IPR036390">
    <property type="entry name" value="WH_DNA-bd_sf"/>
</dbReference>
<dbReference type="CDD" id="cd04371">
    <property type="entry name" value="DEP"/>
    <property type="match status" value="1"/>
</dbReference>
<gene>
    <name evidence="3" type="ORF">KP509_11G054000</name>
</gene>
<dbReference type="Proteomes" id="UP000825935">
    <property type="component" value="Chromosome 11"/>
</dbReference>
<evidence type="ECO:0000259" key="2">
    <source>
        <dbReference type="SMART" id="SM00049"/>
    </source>
</evidence>
<comment type="caution">
    <text evidence="3">The sequence shown here is derived from an EMBL/GenBank/DDBJ whole genome shotgun (WGS) entry which is preliminary data.</text>
</comment>
<dbReference type="Gene3D" id="1.10.10.10">
    <property type="entry name" value="Winged helix-like DNA-binding domain superfamily/Winged helix DNA-binding domain"/>
    <property type="match status" value="1"/>
</dbReference>
<dbReference type="OrthoDB" id="418495at2759"/>
<organism evidence="3 4">
    <name type="scientific">Ceratopteris richardii</name>
    <name type="common">Triangle waterfern</name>
    <dbReference type="NCBI Taxonomy" id="49495"/>
    <lineage>
        <taxon>Eukaryota</taxon>
        <taxon>Viridiplantae</taxon>
        <taxon>Streptophyta</taxon>
        <taxon>Embryophyta</taxon>
        <taxon>Tracheophyta</taxon>
        <taxon>Polypodiopsida</taxon>
        <taxon>Polypodiidae</taxon>
        <taxon>Polypodiales</taxon>
        <taxon>Pteridineae</taxon>
        <taxon>Pteridaceae</taxon>
        <taxon>Parkerioideae</taxon>
        <taxon>Ceratopteris</taxon>
    </lineage>
</organism>
<dbReference type="SUPFAM" id="SSF46785">
    <property type="entry name" value="Winged helix' DNA-binding domain"/>
    <property type="match status" value="1"/>
</dbReference>
<keyword evidence="4" id="KW-1185">Reference proteome</keyword>
<dbReference type="EMBL" id="CM035416">
    <property type="protein sequence ID" value="KAH7425440.1"/>
    <property type="molecule type" value="Genomic_DNA"/>
</dbReference>
<dbReference type="PANTHER" id="PTHR46361:SF3">
    <property type="entry name" value="ELECTRON CARRIER_ PROTEIN DISULFIDE OXIDOREDUCTASE"/>
    <property type="match status" value="1"/>
</dbReference>
<feature type="region of interest" description="Disordered" evidence="1">
    <location>
        <begin position="1"/>
        <end position="99"/>
    </location>
</feature>
<protein>
    <recommendedName>
        <fullName evidence="2">DEP domain-containing protein</fullName>
    </recommendedName>
</protein>
<dbReference type="InterPro" id="IPR000591">
    <property type="entry name" value="DEP_dom"/>
</dbReference>
<accession>A0A8T2TT26</accession>
<dbReference type="InterPro" id="IPR002109">
    <property type="entry name" value="Glutaredoxin"/>
</dbReference>
<sequence length="661" mass="75144">MDASAAKQDQPNNSYGGAEVLSSVDKNNDAATQKPAERAESTQECAKENEEKIQSDSSAADISVERIPVESVFDGTEKANELAGEQDDKSPVNKMPQDHNKGRFSALEFARKGVDWPEKAAAIKSFVIDRGAVMTNAFRRLSLKVEDLVYLPDKDSENAAADHQQEALSGFQSEKFVDAARSLQNGFERPEIKGRIILFSKSGCEESRAIRSLFRRKGQHFYEVNVDIFPKKKMDLEERTGTSDVPKVFFNENLVGGIDELCALEARKELDEKIKDVLETECPPTAPQPVTFGEDEQDPVAIDEFSEVVCKLREKVQVKDRFYKMRLFSRCFPGSEALEVFAEVQHCEKEKAVEFGRQVAARHFFHHVLQENLFEDGNHVYRFLQHDPIISMKCFNVNGNINDAKPLLATEIEENLRKFTLAIIDSYVSDDGKSVDYRSISMSEEFRRYVKMTESLHRFDLSTFTREEKLAFFINLYNMMIIHGIIMFGHPNGPLDRRRLFRDFQYLVGGYAYSLSAIQNGVLRSNQRPPYQLIKPFGPKDKRLPVALPEPECLIHFALTIASRSSPALKCYSPRDIDAELRAAVKAFFLDGGVSIDMETKTVSLSKIINWFSTDFGKNDQEILRWLVNTVEPSKAENLLELLDGNHFKIVYQPYDWSPNL</sequence>
<dbReference type="InterPro" id="IPR036249">
    <property type="entry name" value="Thioredoxin-like_sf"/>
</dbReference>
<proteinExistence type="predicted"/>
<evidence type="ECO:0000313" key="4">
    <source>
        <dbReference type="Proteomes" id="UP000825935"/>
    </source>
</evidence>